<evidence type="ECO:0000313" key="11">
    <source>
        <dbReference type="Proteomes" id="UP000536262"/>
    </source>
</evidence>
<sequence>MERLLILLPEKPQPLWVRYATTTALMAFCIAVHIGLQSQTGFVGLFFLLLGIFVSGLLFDRGSALYATALGTIFAYFVIRPMAPFPGYVAPCVLFAVTGAAIGLIAETLRTEMEKVVRAEKAKGLLLMELAHRTKNNLAMISAIMRLQSKDSSVSSSEALSDMAARIQVMAQVYDHLTIRADRKVVDAREYLADICQGLSASISGTSPVAIKADADELYMHSEQAVPIAIIVNELVTNSLKYAFPDGRAGLIQVALRVDRDVVLSVTDNGVGLHEERPGGIGSRVLSLLTHQLGGTITRENLAVGCRVTLLMPKPPV</sequence>
<dbReference type="InterPro" id="IPR005467">
    <property type="entry name" value="His_kinase_dom"/>
</dbReference>
<dbReference type="PROSITE" id="PS50109">
    <property type="entry name" value="HIS_KIN"/>
    <property type="match status" value="1"/>
</dbReference>
<feature type="transmembrane region" description="Helical" evidence="8">
    <location>
        <begin position="88"/>
        <end position="106"/>
    </location>
</feature>
<comment type="catalytic activity">
    <reaction evidence="1">
        <text>ATP + protein L-histidine = ADP + protein N-phospho-L-histidine.</text>
        <dbReference type="EC" id="2.7.13.3"/>
    </reaction>
</comment>
<evidence type="ECO:0000256" key="2">
    <source>
        <dbReference type="ARBA" id="ARBA00012438"/>
    </source>
</evidence>
<keyword evidence="4" id="KW-0808">Transferase</keyword>
<keyword evidence="11" id="KW-1185">Reference proteome</keyword>
<evidence type="ECO:0000259" key="9">
    <source>
        <dbReference type="PROSITE" id="PS50109"/>
    </source>
</evidence>
<evidence type="ECO:0000256" key="3">
    <source>
        <dbReference type="ARBA" id="ARBA00022553"/>
    </source>
</evidence>
<dbReference type="InterPro" id="IPR036890">
    <property type="entry name" value="HATPase_C_sf"/>
</dbReference>
<keyword evidence="3" id="KW-0597">Phosphoprotein</keyword>
<keyword evidence="8" id="KW-0812">Transmembrane</keyword>
<organism evidence="10 11">
    <name type="scientific">Aminobacter aganoensis</name>
    <dbReference type="NCBI Taxonomy" id="83264"/>
    <lineage>
        <taxon>Bacteria</taxon>
        <taxon>Pseudomonadati</taxon>
        <taxon>Pseudomonadota</taxon>
        <taxon>Alphaproteobacteria</taxon>
        <taxon>Hyphomicrobiales</taxon>
        <taxon>Phyllobacteriaceae</taxon>
        <taxon>Aminobacter</taxon>
    </lineage>
</organism>
<comment type="caution">
    <text evidence="10">The sequence shown here is derived from an EMBL/GenBank/DDBJ whole genome shotgun (WGS) entry which is preliminary data.</text>
</comment>
<dbReference type="Proteomes" id="UP000536262">
    <property type="component" value="Unassembled WGS sequence"/>
</dbReference>
<dbReference type="InterPro" id="IPR011495">
    <property type="entry name" value="Sig_transdc_His_kin_sub2_dim/P"/>
</dbReference>
<dbReference type="AlphaFoldDB" id="A0A7X0KNL8"/>
<dbReference type="Pfam" id="PF02518">
    <property type="entry name" value="HATPase_c"/>
    <property type="match status" value="1"/>
</dbReference>
<feature type="transmembrane region" description="Helical" evidence="8">
    <location>
        <begin position="42"/>
        <end position="59"/>
    </location>
</feature>
<feature type="transmembrane region" description="Helical" evidence="8">
    <location>
        <begin position="16"/>
        <end position="36"/>
    </location>
</feature>
<feature type="domain" description="Histidine kinase" evidence="9">
    <location>
        <begin position="129"/>
        <end position="316"/>
    </location>
</feature>
<dbReference type="GO" id="GO:0005524">
    <property type="term" value="F:ATP binding"/>
    <property type="evidence" value="ECO:0007669"/>
    <property type="project" value="UniProtKB-KW"/>
</dbReference>
<dbReference type="EMBL" id="JACHOU010000022">
    <property type="protein sequence ID" value="MBB6357286.1"/>
    <property type="molecule type" value="Genomic_DNA"/>
</dbReference>
<keyword evidence="8" id="KW-0472">Membrane</keyword>
<evidence type="ECO:0000256" key="5">
    <source>
        <dbReference type="ARBA" id="ARBA00022741"/>
    </source>
</evidence>
<keyword evidence="6 10" id="KW-0418">Kinase</keyword>
<gene>
    <name evidence="10" type="ORF">GGR00_005107</name>
</gene>
<dbReference type="Gene3D" id="3.30.565.10">
    <property type="entry name" value="Histidine kinase-like ATPase, C-terminal domain"/>
    <property type="match status" value="1"/>
</dbReference>
<evidence type="ECO:0000256" key="4">
    <source>
        <dbReference type="ARBA" id="ARBA00022679"/>
    </source>
</evidence>
<dbReference type="RefSeq" id="WP_184702016.1">
    <property type="nucleotide sequence ID" value="NZ_BAABEG010000004.1"/>
</dbReference>
<dbReference type="SUPFAM" id="SSF55874">
    <property type="entry name" value="ATPase domain of HSP90 chaperone/DNA topoisomerase II/histidine kinase"/>
    <property type="match status" value="1"/>
</dbReference>
<dbReference type="PANTHER" id="PTHR41523">
    <property type="entry name" value="TWO-COMPONENT SYSTEM SENSOR PROTEIN"/>
    <property type="match status" value="1"/>
</dbReference>
<dbReference type="InterPro" id="IPR003594">
    <property type="entry name" value="HATPase_dom"/>
</dbReference>
<proteinExistence type="predicted"/>
<dbReference type="Pfam" id="PF07568">
    <property type="entry name" value="HisKA_2"/>
    <property type="match status" value="1"/>
</dbReference>
<protein>
    <recommendedName>
        <fullName evidence="2">histidine kinase</fullName>
        <ecNumber evidence="2">2.7.13.3</ecNumber>
    </recommendedName>
</protein>
<dbReference type="Gene3D" id="3.30.450.20">
    <property type="entry name" value="PAS domain"/>
    <property type="match status" value="1"/>
</dbReference>
<dbReference type="SMART" id="SM00387">
    <property type="entry name" value="HATPase_c"/>
    <property type="match status" value="1"/>
</dbReference>
<accession>A0A7X0KNL8</accession>
<keyword evidence="8" id="KW-1133">Transmembrane helix</keyword>
<dbReference type="EC" id="2.7.13.3" evidence="2"/>
<evidence type="ECO:0000256" key="7">
    <source>
        <dbReference type="ARBA" id="ARBA00022840"/>
    </source>
</evidence>
<evidence type="ECO:0000256" key="6">
    <source>
        <dbReference type="ARBA" id="ARBA00022777"/>
    </source>
</evidence>
<evidence type="ECO:0000313" key="10">
    <source>
        <dbReference type="EMBL" id="MBB6357286.1"/>
    </source>
</evidence>
<dbReference type="InterPro" id="IPR011102">
    <property type="entry name" value="Sig_transdc_His_kinase_HWE"/>
</dbReference>
<keyword evidence="5" id="KW-0547">Nucleotide-binding</keyword>
<dbReference type="PANTHER" id="PTHR41523:SF8">
    <property type="entry name" value="ETHYLENE RESPONSE SENSOR PROTEIN"/>
    <property type="match status" value="1"/>
</dbReference>
<name>A0A7X0KNL8_9HYPH</name>
<dbReference type="GO" id="GO:0004673">
    <property type="term" value="F:protein histidine kinase activity"/>
    <property type="evidence" value="ECO:0007669"/>
    <property type="project" value="UniProtKB-EC"/>
</dbReference>
<evidence type="ECO:0000256" key="8">
    <source>
        <dbReference type="SAM" id="Phobius"/>
    </source>
</evidence>
<evidence type="ECO:0000256" key="1">
    <source>
        <dbReference type="ARBA" id="ARBA00000085"/>
    </source>
</evidence>
<dbReference type="SMART" id="SM00911">
    <property type="entry name" value="HWE_HK"/>
    <property type="match status" value="1"/>
</dbReference>
<feature type="transmembrane region" description="Helical" evidence="8">
    <location>
        <begin position="64"/>
        <end position="82"/>
    </location>
</feature>
<keyword evidence="7" id="KW-0067">ATP-binding</keyword>
<reference evidence="10 11" key="1">
    <citation type="submission" date="2020-08" db="EMBL/GenBank/DDBJ databases">
        <title>Genomic Encyclopedia of Type Strains, Phase IV (KMG-IV): sequencing the most valuable type-strain genomes for metagenomic binning, comparative biology and taxonomic classification.</title>
        <authorList>
            <person name="Goeker M."/>
        </authorList>
    </citation>
    <scope>NUCLEOTIDE SEQUENCE [LARGE SCALE GENOMIC DNA]</scope>
    <source>
        <strain evidence="10 11">DSM 7051</strain>
    </source>
</reference>